<gene>
    <name evidence="4" type="ORF">RD110_05925</name>
</gene>
<feature type="signal peptide" evidence="3">
    <location>
        <begin position="1"/>
        <end position="19"/>
    </location>
</feature>
<keyword evidence="3" id="KW-0732">Signal</keyword>
<dbReference type="STRING" id="1842727.RD110_05925"/>
<dbReference type="InterPro" id="IPR051407">
    <property type="entry name" value="Bact_OM_lipoprot/Surf_antigen"/>
</dbReference>
<dbReference type="GO" id="GO:0016020">
    <property type="term" value="C:membrane"/>
    <property type="evidence" value="ECO:0007669"/>
    <property type="project" value="UniProtKB-SubCell"/>
</dbReference>
<dbReference type="OrthoDB" id="8909257at2"/>
<accession>A0A1P8JSR0</accession>
<dbReference type="PANTHER" id="PTHR35603">
    <property type="match status" value="1"/>
</dbReference>
<dbReference type="RefSeq" id="WP_076197588.1">
    <property type="nucleotide sequence ID" value="NZ_CP019236.1"/>
</dbReference>
<organism evidence="4 5">
    <name type="scientific">Rhodoferax koreensis</name>
    <dbReference type="NCBI Taxonomy" id="1842727"/>
    <lineage>
        <taxon>Bacteria</taxon>
        <taxon>Pseudomonadati</taxon>
        <taxon>Pseudomonadota</taxon>
        <taxon>Betaproteobacteria</taxon>
        <taxon>Burkholderiales</taxon>
        <taxon>Comamonadaceae</taxon>
        <taxon>Rhodoferax</taxon>
    </lineage>
</organism>
<keyword evidence="5" id="KW-1185">Reference proteome</keyword>
<evidence type="ECO:0000256" key="2">
    <source>
        <dbReference type="ARBA" id="ARBA00023136"/>
    </source>
</evidence>
<name>A0A1P8JSR0_9BURK</name>
<dbReference type="KEGG" id="rhy:RD110_05925"/>
<feature type="chain" id="PRO_5013156759" description="Glycine zipper 2TM domain-containing protein" evidence="3">
    <location>
        <begin position="20"/>
        <end position="219"/>
    </location>
</feature>
<evidence type="ECO:0000313" key="5">
    <source>
        <dbReference type="Proteomes" id="UP000186609"/>
    </source>
</evidence>
<evidence type="ECO:0000256" key="3">
    <source>
        <dbReference type="SAM" id="SignalP"/>
    </source>
</evidence>
<proteinExistence type="predicted"/>
<protein>
    <recommendedName>
        <fullName evidence="6">Glycine zipper 2TM domain-containing protein</fullName>
    </recommendedName>
</protein>
<dbReference type="AlphaFoldDB" id="A0A1P8JSR0"/>
<keyword evidence="2" id="KW-0472">Membrane</keyword>
<dbReference type="EMBL" id="CP019236">
    <property type="protein sequence ID" value="APW36786.1"/>
    <property type="molecule type" value="Genomic_DNA"/>
</dbReference>
<sequence>MKKIILLSALTLSTGLTFAQEVGRVLSSTPVVQQVSVPRQVCSTQQVAVEPQKSGAGALLGMIAGGVLGNTIGHGGGRAAATALGVVGGAMVGDRVEGSGAPYYQNVQNCGTQNFYENRTVGYNVVYEYNGRQYNVQLAQDPGPTIPLQVTPAANSAPPPVQAPVQTISSQPYAPQPVYVQQPTWYQATPYVRPYVAPVSVDLNLGYVWGGGGYRHGWR</sequence>
<reference evidence="4 5" key="1">
    <citation type="submission" date="2017-01" db="EMBL/GenBank/DDBJ databases">
        <authorList>
            <person name="Mah S.A."/>
            <person name="Swanson W.J."/>
            <person name="Moy G.W."/>
            <person name="Vacquier V.D."/>
        </authorList>
    </citation>
    <scope>NUCLEOTIDE SEQUENCE [LARGE SCALE GENOMIC DNA]</scope>
    <source>
        <strain evidence="4 5">DCY110</strain>
    </source>
</reference>
<evidence type="ECO:0000313" key="4">
    <source>
        <dbReference type="EMBL" id="APW36786.1"/>
    </source>
</evidence>
<comment type="subcellular location">
    <subcellularLocation>
        <location evidence="1">Membrane</location>
    </subcellularLocation>
</comment>
<dbReference type="PANTHER" id="PTHR35603:SF2">
    <property type="entry name" value="OUTER MEMBRANE LIPOPROTEIN"/>
    <property type="match status" value="1"/>
</dbReference>
<dbReference type="Proteomes" id="UP000186609">
    <property type="component" value="Chromosome"/>
</dbReference>
<evidence type="ECO:0008006" key="6">
    <source>
        <dbReference type="Google" id="ProtNLM"/>
    </source>
</evidence>
<evidence type="ECO:0000256" key="1">
    <source>
        <dbReference type="ARBA" id="ARBA00004370"/>
    </source>
</evidence>